<dbReference type="SUPFAM" id="SSF52151">
    <property type="entry name" value="FabD/lysophospholipase-like"/>
    <property type="match status" value="1"/>
</dbReference>
<evidence type="ECO:0000256" key="7">
    <source>
        <dbReference type="ARBA" id="ARBA00023098"/>
    </source>
</evidence>
<feature type="short sequence motif" description="GXSXG" evidence="8">
    <location>
        <begin position="85"/>
        <end position="89"/>
    </location>
</feature>
<organism evidence="11 12">
    <name type="scientific">Desulfonatronospira thiodismutans ASO3-1</name>
    <dbReference type="NCBI Taxonomy" id="555779"/>
    <lineage>
        <taxon>Bacteria</taxon>
        <taxon>Pseudomonadati</taxon>
        <taxon>Thermodesulfobacteriota</taxon>
        <taxon>Desulfovibrionia</taxon>
        <taxon>Desulfovibrionales</taxon>
        <taxon>Desulfonatronovibrionaceae</taxon>
        <taxon>Desulfonatronospira</taxon>
    </lineage>
</organism>
<dbReference type="InterPro" id="IPR006311">
    <property type="entry name" value="TAT_signal"/>
</dbReference>
<sequence>MKDTNNKQRNTTGCSRRDFLAAAGMAGAGLVAWPGFAAHAGEGKPEASRTGVGLALGAGGANGLAHIAVLEALDEIKVRPKIIAGSSIGAILGVLYASGISGREMREAALEIFDSQPSIWGGWLERITGSGLLDMLRPGLGEGGLLDPEGVLDFVREKIQVQDFEELQIPLKVVATDFWRREQVVFDSGEIIPAIEASMAVPGLFAPVRYQDRLLVDGAIVNPVPFDLVLDSCDISVAVDVSGKSSPDNKERPSYLDTIFATFEIMQESIMQQKLRIYSPDIYLRPEVVDVRLMQFNKIKRILKEAEPARERLKEELERLL</sequence>
<keyword evidence="9" id="KW-0812">Transmembrane</keyword>
<evidence type="ECO:0000256" key="1">
    <source>
        <dbReference type="ARBA" id="ARBA00004418"/>
    </source>
</evidence>
<dbReference type="OrthoDB" id="5290098at2"/>
<keyword evidence="12" id="KW-1185">Reference proteome</keyword>
<dbReference type="GO" id="GO:0016787">
    <property type="term" value="F:hydrolase activity"/>
    <property type="evidence" value="ECO:0007669"/>
    <property type="project" value="UniProtKB-UniRule"/>
</dbReference>
<dbReference type="GO" id="GO:0046872">
    <property type="term" value="F:metal ion binding"/>
    <property type="evidence" value="ECO:0007669"/>
    <property type="project" value="UniProtKB-KW"/>
</dbReference>
<comment type="subunit">
    <text evidence="2">Heterodimer of a large and a small subunit.</text>
</comment>
<dbReference type="InterPro" id="IPR002641">
    <property type="entry name" value="PNPLA_dom"/>
</dbReference>
<feature type="active site" description="Proton acceptor" evidence="8">
    <location>
        <position position="217"/>
    </location>
</feature>
<evidence type="ECO:0000259" key="10">
    <source>
        <dbReference type="PROSITE" id="PS51635"/>
    </source>
</evidence>
<evidence type="ECO:0000313" key="11">
    <source>
        <dbReference type="EMBL" id="EFI34859.1"/>
    </source>
</evidence>
<dbReference type="InterPro" id="IPR050301">
    <property type="entry name" value="NTE"/>
</dbReference>
<keyword evidence="4 8" id="KW-0378">Hydrolase</keyword>
<dbReference type="PANTHER" id="PTHR14226:SF76">
    <property type="entry name" value="NTE FAMILY PROTEIN RSSA"/>
    <property type="match status" value="1"/>
</dbReference>
<reference evidence="11" key="1">
    <citation type="submission" date="2010-05" db="EMBL/GenBank/DDBJ databases">
        <title>The draft genome of Desulfonatronospira thiodismutans ASO3-1.</title>
        <authorList>
            <consortium name="US DOE Joint Genome Institute (JGI-PGF)"/>
            <person name="Lucas S."/>
            <person name="Copeland A."/>
            <person name="Lapidus A."/>
            <person name="Cheng J.-F."/>
            <person name="Bruce D."/>
            <person name="Goodwin L."/>
            <person name="Pitluck S."/>
            <person name="Chertkov O."/>
            <person name="Brettin T."/>
            <person name="Detter J.C."/>
            <person name="Han C."/>
            <person name="Land M.L."/>
            <person name="Hauser L."/>
            <person name="Kyrpides N."/>
            <person name="Mikhailova N."/>
            <person name="Muyzer G."/>
            <person name="Woyke T."/>
        </authorList>
    </citation>
    <scope>NUCLEOTIDE SEQUENCE [LARGE SCALE GENOMIC DNA]</scope>
    <source>
        <strain evidence="11">ASO3-1</strain>
    </source>
</reference>
<dbReference type="PANTHER" id="PTHR14226">
    <property type="entry name" value="NEUROPATHY TARGET ESTERASE/SWISS CHEESE D.MELANOGASTER"/>
    <property type="match status" value="1"/>
</dbReference>
<keyword evidence="9" id="KW-0472">Membrane</keyword>
<dbReference type="eggNOG" id="COG1752">
    <property type="taxonomic scope" value="Bacteria"/>
</dbReference>
<dbReference type="Gene3D" id="3.40.1090.10">
    <property type="entry name" value="Cytosolic phospholipase A2 catalytic domain"/>
    <property type="match status" value="2"/>
</dbReference>
<accession>D6SQ33</accession>
<proteinExistence type="predicted"/>
<dbReference type="AlphaFoldDB" id="D6SQ33"/>
<evidence type="ECO:0000256" key="3">
    <source>
        <dbReference type="ARBA" id="ARBA00022723"/>
    </source>
</evidence>
<evidence type="ECO:0000256" key="2">
    <source>
        <dbReference type="ARBA" id="ARBA00011771"/>
    </source>
</evidence>
<dbReference type="InterPro" id="IPR016035">
    <property type="entry name" value="Acyl_Trfase/lysoPLipase"/>
</dbReference>
<keyword evidence="7 8" id="KW-0443">Lipid metabolism</keyword>
<evidence type="ECO:0000256" key="8">
    <source>
        <dbReference type="PROSITE-ProRule" id="PRU01161"/>
    </source>
</evidence>
<feature type="active site" description="Nucleophile" evidence="8">
    <location>
        <position position="87"/>
    </location>
</feature>
<dbReference type="RefSeq" id="WP_008870173.1">
    <property type="nucleotide sequence ID" value="NZ_ACJN02000002.1"/>
</dbReference>
<dbReference type="Pfam" id="PF01734">
    <property type="entry name" value="Patatin"/>
    <property type="match status" value="1"/>
</dbReference>
<keyword evidence="6" id="KW-0408">Iron</keyword>
<dbReference type="PROSITE" id="PS51635">
    <property type="entry name" value="PNPLA"/>
    <property type="match status" value="1"/>
</dbReference>
<comment type="caution">
    <text evidence="11">The sequence shown here is derived from an EMBL/GenBank/DDBJ whole genome shotgun (WGS) entry which is preliminary data.</text>
</comment>
<comment type="subcellular location">
    <subcellularLocation>
        <location evidence="1">Periplasm</location>
    </subcellularLocation>
</comment>
<evidence type="ECO:0000256" key="6">
    <source>
        <dbReference type="ARBA" id="ARBA00023014"/>
    </source>
</evidence>
<evidence type="ECO:0000256" key="5">
    <source>
        <dbReference type="ARBA" id="ARBA00022963"/>
    </source>
</evidence>
<name>D6SQ33_9BACT</name>
<dbReference type="GO" id="GO:0051536">
    <property type="term" value="F:iron-sulfur cluster binding"/>
    <property type="evidence" value="ECO:0007669"/>
    <property type="project" value="UniProtKB-KW"/>
</dbReference>
<comment type="caution">
    <text evidence="8">Lacks conserved residue(s) required for the propagation of feature annotation.</text>
</comment>
<dbReference type="GO" id="GO:0016042">
    <property type="term" value="P:lipid catabolic process"/>
    <property type="evidence" value="ECO:0007669"/>
    <property type="project" value="UniProtKB-UniRule"/>
</dbReference>
<feature type="transmembrane region" description="Helical" evidence="9">
    <location>
        <begin position="52"/>
        <end position="70"/>
    </location>
</feature>
<evidence type="ECO:0000313" key="12">
    <source>
        <dbReference type="Proteomes" id="UP000005496"/>
    </source>
</evidence>
<keyword evidence="5 8" id="KW-0442">Lipid degradation</keyword>
<feature type="short sequence motif" description="DGA/G" evidence="8">
    <location>
        <begin position="217"/>
        <end position="219"/>
    </location>
</feature>
<evidence type="ECO:0000256" key="9">
    <source>
        <dbReference type="SAM" id="Phobius"/>
    </source>
</evidence>
<feature type="transmembrane region" description="Helical" evidence="9">
    <location>
        <begin position="82"/>
        <end position="100"/>
    </location>
</feature>
<feature type="domain" description="PNPLA" evidence="10">
    <location>
        <begin position="54"/>
        <end position="230"/>
    </location>
</feature>
<dbReference type="Proteomes" id="UP000005496">
    <property type="component" value="Unassembled WGS sequence"/>
</dbReference>
<evidence type="ECO:0000256" key="4">
    <source>
        <dbReference type="ARBA" id="ARBA00022801"/>
    </source>
</evidence>
<keyword evidence="6" id="KW-0411">Iron-sulfur</keyword>
<keyword evidence="9" id="KW-1133">Transmembrane helix</keyword>
<keyword evidence="3" id="KW-0479">Metal-binding</keyword>
<dbReference type="GO" id="GO:0042597">
    <property type="term" value="C:periplasmic space"/>
    <property type="evidence" value="ECO:0007669"/>
    <property type="project" value="UniProtKB-SubCell"/>
</dbReference>
<feature type="transmembrane region" description="Helical" evidence="9">
    <location>
        <begin position="20"/>
        <end position="40"/>
    </location>
</feature>
<protein>
    <submittedName>
        <fullName evidence="11">Patatin</fullName>
    </submittedName>
</protein>
<dbReference type="PROSITE" id="PS51318">
    <property type="entry name" value="TAT"/>
    <property type="match status" value="1"/>
</dbReference>
<dbReference type="NCBIfam" id="TIGR01409">
    <property type="entry name" value="TAT_signal_seq"/>
    <property type="match status" value="1"/>
</dbReference>
<gene>
    <name evidence="11" type="ORF">Dthio_PD2250</name>
</gene>
<dbReference type="InterPro" id="IPR019546">
    <property type="entry name" value="TAT_signal_bac_arc"/>
</dbReference>
<dbReference type="EMBL" id="ACJN02000002">
    <property type="protein sequence ID" value="EFI34859.1"/>
    <property type="molecule type" value="Genomic_DNA"/>
</dbReference>